<gene>
    <name evidence="1" type="ORF">IPOD504_LOCUS5333</name>
</gene>
<dbReference type="EMBL" id="OW152828">
    <property type="protein sequence ID" value="CAH2046016.1"/>
    <property type="molecule type" value="Genomic_DNA"/>
</dbReference>
<feature type="non-terminal residue" evidence="1">
    <location>
        <position position="1"/>
    </location>
</feature>
<evidence type="ECO:0000313" key="1">
    <source>
        <dbReference type="EMBL" id="CAH2046016.1"/>
    </source>
</evidence>
<name>A0ABN8I1A8_9NEOP</name>
<proteinExistence type="predicted"/>
<organism evidence="1 2">
    <name type="scientific">Iphiclides podalirius</name>
    <name type="common">scarce swallowtail</name>
    <dbReference type="NCBI Taxonomy" id="110791"/>
    <lineage>
        <taxon>Eukaryota</taxon>
        <taxon>Metazoa</taxon>
        <taxon>Ecdysozoa</taxon>
        <taxon>Arthropoda</taxon>
        <taxon>Hexapoda</taxon>
        <taxon>Insecta</taxon>
        <taxon>Pterygota</taxon>
        <taxon>Neoptera</taxon>
        <taxon>Endopterygota</taxon>
        <taxon>Lepidoptera</taxon>
        <taxon>Glossata</taxon>
        <taxon>Ditrysia</taxon>
        <taxon>Papilionoidea</taxon>
        <taxon>Papilionidae</taxon>
        <taxon>Papilioninae</taxon>
        <taxon>Iphiclides</taxon>
    </lineage>
</organism>
<dbReference type="Proteomes" id="UP000837857">
    <property type="component" value="Chromosome 16"/>
</dbReference>
<sequence>MSLERKFAGSPEFKAAYDAVIHENLEKGYLSPAPLVDSGNRYPVLLIKLSPPMDPVTDIVAPVADEPEILANASTYTNIGA</sequence>
<reference evidence="1" key="1">
    <citation type="submission" date="2022-03" db="EMBL/GenBank/DDBJ databases">
        <authorList>
            <person name="Martin H S."/>
        </authorList>
    </citation>
    <scope>NUCLEOTIDE SEQUENCE</scope>
</reference>
<accession>A0ABN8I1A8</accession>
<protein>
    <submittedName>
        <fullName evidence="1">Uncharacterized protein</fullName>
    </submittedName>
</protein>
<keyword evidence="2" id="KW-1185">Reference proteome</keyword>
<evidence type="ECO:0000313" key="2">
    <source>
        <dbReference type="Proteomes" id="UP000837857"/>
    </source>
</evidence>